<accession>A0ABN8PMK0</accession>
<feature type="domain" description="Peptidase M12A" evidence="10">
    <location>
        <begin position="76"/>
        <end position="273"/>
    </location>
</feature>
<name>A0ABN8PMK0_9CNID</name>
<gene>
    <name evidence="11" type="ORF">PLOB_00045881</name>
</gene>
<dbReference type="Proteomes" id="UP001159405">
    <property type="component" value="Unassembled WGS sequence"/>
</dbReference>
<feature type="domain" description="F5/8 type C" evidence="8">
    <location>
        <begin position="520"/>
        <end position="675"/>
    </location>
</feature>
<feature type="binding site" evidence="6">
    <location>
        <position position="174"/>
    </location>
    <ligand>
        <name>Zn(2+)</name>
        <dbReference type="ChEBI" id="CHEBI:29105"/>
        <note>catalytic</note>
    </ligand>
</feature>
<dbReference type="SUPFAM" id="SSF49785">
    <property type="entry name" value="Galactose-binding domain-like"/>
    <property type="match status" value="1"/>
</dbReference>
<dbReference type="SUPFAM" id="SSF55486">
    <property type="entry name" value="Metalloproteases ('zincins'), catalytic domain"/>
    <property type="match status" value="1"/>
</dbReference>
<evidence type="ECO:0000259" key="9">
    <source>
        <dbReference type="PROSITE" id="PS51670"/>
    </source>
</evidence>
<comment type="caution">
    <text evidence="11">The sequence shown here is derived from an EMBL/GenBank/DDBJ whole genome shotgun (WGS) entry which is preliminary data.</text>
</comment>
<dbReference type="SMART" id="SM00235">
    <property type="entry name" value="ZnMc"/>
    <property type="match status" value="1"/>
</dbReference>
<comment type="function">
    <text evidence="1">Metalloprotease.</text>
</comment>
<dbReference type="InterPro" id="IPR006026">
    <property type="entry name" value="Peptidase_Metallo"/>
</dbReference>
<feature type="domain" description="ShKT" evidence="9">
    <location>
        <begin position="320"/>
        <end position="354"/>
    </location>
</feature>
<dbReference type="PROSITE" id="PS51670">
    <property type="entry name" value="SHKT"/>
    <property type="match status" value="2"/>
</dbReference>
<dbReference type="SMART" id="SM00254">
    <property type="entry name" value="ShKT"/>
    <property type="match status" value="4"/>
</dbReference>
<keyword evidence="6 7" id="KW-0479">Metal-binding</keyword>
<evidence type="ECO:0000259" key="8">
    <source>
        <dbReference type="PROSITE" id="PS50022"/>
    </source>
</evidence>
<dbReference type="PROSITE" id="PS51864">
    <property type="entry name" value="ASTACIN"/>
    <property type="match status" value="1"/>
</dbReference>
<keyword evidence="7" id="KW-0732">Signal</keyword>
<evidence type="ECO:0000259" key="10">
    <source>
        <dbReference type="PROSITE" id="PS51864"/>
    </source>
</evidence>
<comment type="caution">
    <text evidence="5">Lacks conserved residue(s) required for the propagation of feature annotation.</text>
</comment>
<keyword evidence="6 7" id="KW-0862">Zinc</keyword>
<dbReference type="InterPro" id="IPR001506">
    <property type="entry name" value="Peptidase_M12A"/>
</dbReference>
<organism evidence="11 12">
    <name type="scientific">Porites lobata</name>
    <dbReference type="NCBI Taxonomy" id="104759"/>
    <lineage>
        <taxon>Eukaryota</taxon>
        <taxon>Metazoa</taxon>
        <taxon>Cnidaria</taxon>
        <taxon>Anthozoa</taxon>
        <taxon>Hexacorallia</taxon>
        <taxon>Scleractinia</taxon>
        <taxon>Fungiina</taxon>
        <taxon>Poritidae</taxon>
        <taxon>Porites</taxon>
    </lineage>
</organism>
<dbReference type="PROSITE" id="PS50022">
    <property type="entry name" value="FA58C_3"/>
    <property type="match status" value="1"/>
</dbReference>
<dbReference type="PANTHER" id="PTHR10127:SF893">
    <property type="entry name" value="METALLOENDOPEPTIDASE"/>
    <property type="match status" value="1"/>
</dbReference>
<feature type="signal peptide" evidence="7">
    <location>
        <begin position="1"/>
        <end position="22"/>
    </location>
</feature>
<dbReference type="Gene3D" id="3.40.390.10">
    <property type="entry name" value="Collagenase (Catalytic Domain)"/>
    <property type="match status" value="1"/>
</dbReference>
<feature type="active site" evidence="6">
    <location>
        <position position="171"/>
    </location>
</feature>
<keyword evidence="4 6" id="KW-0378">Hydrolase</keyword>
<dbReference type="CDD" id="cd04280">
    <property type="entry name" value="ZnMc_astacin_like"/>
    <property type="match status" value="1"/>
</dbReference>
<sequence>MTQRFTLLASLIILSMATGSTGKKGAFERILDINLGKDNTESPQLLSHLYEGDIKLTERQRLNKLVFGDPDGSPARAATNVDKIKWPNAVIPYEFDCSVASIDRAVRTTLEAMAEWESKTCIRFVKRTTEKEFLWLYRGQGCWCEVGKIPRRETWLSIGHGCEYKHVMTHELGHAIGFWHEQSRPDRDNYLKIHWENINENMKYNFKKKVQGSEVVDYGVPYDYASIMHYPWNAFSNNGQDTMEPIRPLHGKTPYVKLSDDDALQARRMYKCPARREFCGDKAEEVKCKGWKEDGFCEEHDAMIYHCKKTCGKILFADSCMDNNKLCKKWAAEGKCKTDKAYMDKNCPHSCNTCKTCTVCKDNTKTADCEDWKRAGFCTEHPAMIVHCKKTCGFCSSGKKTIFFAIIPAASKRRRNLYCDYSNRGTSFFFIQTDQLNSRYNYATVENVKTPTVGPTNFPTLPTHLSNRTGVDLICKDIREECQQYAAMGQCVTNGWTEENCRISCKTKCDTYPVKPNGTCSDAFGLGWPGGFTLPDKAFSASTEYRPSGWRASADNARLYFEDDQDNKRIGAWCATDRENQWLRVDLGKTRKIRAIATQGRDVFHEHVKEYKLAFSNDGSNFEVYKENGNERNFIGNCDHFTPVINTFNLVTARYVKILVGKSAYPCMRLELYGCDV</sequence>
<keyword evidence="12" id="KW-1185">Reference proteome</keyword>
<dbReference type="InterPro" id="IPR003582">
    <property type="entry name" value="ShKT_dom"/>
</dbReference>
<dbReference type="InterPro" id="IPR000421">
    <property type="entry name" value="FA58C"/>
</dbReference>
<keyword evidence="3 6" id="KW-0645">Protease</keyword>
<dbReference type="Pfam" id="PF00754">
    <property type="entry name" value="F5_F8_type_C"/>
    <property type="match status" value="1"/>
</dbReference>
<evidence type="ECO:0000256" key="6">
    <source>
        <dbReference type="PROSITE-ProRule" id="PRU01211"/>
    </source>
</evidence>
<proteinExistence type="predicted"/>
<keyword evidence="5" id="KW-1015">Disulfide bond</keyword>
<feature type="domain" description="ShKT" evidence="9">
    <location>
        <begin position="360"/>
        <end position="395"/>
    </location>
</feature>
<dbReference type="InterPro" id="IPR034035">
    <property type="entry name" value="Astacin-like_dom"/>
</dbReference>
<protein>
    <recommendedName>
        <fullName evidence="7">Metalloendopeptidase</fullName>
        <ecNumber evidence="7">3.4.24.-</ecNumber>
    </recommendedName>
</protein>
<evidence type="ECO:0000313" key="12">
    <source>
        <dbReference type="Proteomes" id="UP001159405"/>
    </source>
</evidence>
<dbReference type="EC" id="3.4.24.-" evidence="7"/>
<feature type="binding site" evidence="6">
    <location>
        <position position="180"/>
    </location>
    <ligand>
        <name>Zn(2+)</name>
        <dbReference type="ChEBI" id="CHEBI:29105"/>
        <note>catalytic</note>
    </ligand>
</feature>
<dbReference type="EMBL" id="CALNXK010000080">
    <property type="protein sequence ID" value="CAH3146999.1"/>
    <property type="molecule type" value="Genomic_DNA"/>
</dbReference>
<evidence type="ECO:0000256" key="3">
    <source>
        <dbReference type="ARBA" id="ARBA00022670"/>
    </source>
</evidence>
<dbReference type="InterPro" id="IPR024079">
    <property type="entry name" value="MetalloPept_cat_dom_sf"/>
</dbReference>
<evidence type="ECO:0000256" key="5">
    <source>
        <dbReference type="PROSITE-ProRule" id="PRU01005"/>
    </source>
</evidence>
<dbReference type="CDD" id="cd00057">
    <property type="entry name" value="FA58C"/>
    <property type="match status" value="1"/>
</dbReference>
<dbReference type="PANTHER" id="PTHR10127">
    <property type="entry name" value="DISCOIDIN, CUB, EGF, LAMININ , AND ZINC METALLOPROTEASE DOMAIN CONTAINING"/>
    <property type="match status" value="1"/>
</dbReference>
<evidence type="ECO:0000256" key="4">
    <source>
        <dbReference type="ARBA" id="ARBA00022801"/>
    </source>
</evidence>
<feature type="binding site" evidence="6">
    <location>
        <position position="170"/>
    </location>
    <ligand>
        <name>Zn(2+)</name>
        <dbReference type="ChEBI" id="CHEBI:29105"/>
        <note>catalytic</note>
    </ligand>
</feature>
<feature type="chain" id="PRO_5044957640" description="Metalloendopeptidase" evidence="7">
    <location>
        <begin position="23"/>
        <end position="677"/>
    </location>
</feature>
<dbReference type="SMART" id="SM00231">
    <property type="entry name" value="FA58C"/>
    <property type="match status" value="1"/>
</dbReference>
<dbReference type="Pfam" id="PF01549">
    <property type="entry name" value="ShK"/>
    <property type="match status" value="4"/>
</dbReference>
<dbReference type="PRINTS" id="PR00480">
    <property type="entry name" value="ASTACIN"/>
</dbReference>
<keyword evidence="2" id="KW-0800">Toxin</keyword>
<comment type="cofactor">
    <cofactor evidence="6 7">
        <name>Zn(2+)</name>
        <dbReference type="ChEBI" id="CHEBI:29105"/>
    </cofactor>
    <text evidence="6 7">Binds 1 zinc ion per subunit.</text>
</comment>
<evidence type="ECO:0000256" key="1">
    <source>
        <dbReference type="ARBA" id="ARBA00002657"/>
    </source>
</evidence>
<evidence type="ECO:0000256" key="2">
    <source>
        <dbReference type="ARBA" id="ARBA00022656"/>
    </source>
</evidence>
<reference evidence="11 12" key="1">
    <citation type="submission" date="2022-05" db="EMBL/GenBank/DDBJ databases">
        <authorList>
            <consortium name="Genoscope - CEA"/>
            <person name="William W."/>
        </authorList>
    </citation>
    <scope>NUCLEOTIDE SEQUENCE [LARGE SCALE GENOMIC DNA]</scope>
</reference>
<dbReference type="PROSITE" id="PS01285">
    <property type="entry name" value="FA58C_1"/>
    <property type="match status" value="1"/>
</dbReference>
<dbReference type="Gene3D" id="1.10.10.1940">
    <property type="match status" value="1"/>
</dbReference>
<dbReference type="Gene3D" id="2.60.120.260">
    <property type="entry name" value="Galactose-binding domain-like"/>
    <property type="match status" value="1"/>
</dbReference>
<dbReference type="InterPro" id="IPR008979">
    <property type="entry name" value="Galactose-bd-like_sf"/>
</dbReference>
<evidence type="ECO:0000256" key="7">
    <source>
        <dbReference type="RuleBase" id="RU361183"/>
    </source>
</evidence>
<dbReference type="Pfam" id="PF01400">
    <property type="entry name" value="Astacin"/>
    <property type="match status" value="1"/>
</dbReference>
<evidence type="ECO:0000313" key="11">
    <source>
        <dbReference type="EMBL" id="CAH3146999.1"/>
    </source>
</evidence>
<feature type="disulfide bond" evidence="5">
    <location>
        <begin position="320"/>
        <end position="354"/>
    </location>
</feature>
<keyword evidence="6 7" id="KW-0482">Metalloprotease</keyword>